<comment type="caution">
    <text evidence="1">The sequence shown here is derived from an EMBL/GenBank/DDBJ whole genome shotgun (WGS) entry which is preliminary data.</text>
</comment>
<dbReference type="OrthoDB" id="5835829at2759"/>
<name>A0A814Y9V5_9BILA</name>
<organism evidence="1 2">
    <name type="scientific">Rotaria sordida</name>
    <dbReference type="NCBI Taxonomy" id="392033"/>
    <lineage>
        <taxon>Eukaryota</taxon>
        <taxon>Metazoa</taxon>
        <taxon>Spiralia</taxon>
        <taxon>Gnathifera</taxon>
        <taxon>Rotifera</taxon>
        <taxon>Eurotatoria</taxon>
        <taxon>Bdelloidea</taxon>
        <taxon>Philodinida</taxon>
        <taxon>Philodinidae</taxon>
        <taxon>Rotaria</taxon>
    </lineage>
</organism>
<dbReference type="EMBL" id="CAJNOO010002017">
    <property type="protein sequence ID" value="CAF1226875.1"/>
    <property type="molecule type" value="Genomic_DNA"/>
</dbReference>
<dbReference type="Proteomes" id="UP000663882">
    <property type="component" value="Unassembled WGS sequence"/>
</dbReference>
<proteinExistence type="predicted"/>
<dbReference type="AlphaFoldDB" id="A0A814Y9V5"/>
<protein>
    <submittedName>
        <fullName evidence="1">Uncharacterized protein</fullName>
    </submittedName>
</protein>
<evidence type="ECO:0000313" key="2">
    <source>
        <dbReference type="Proteomes" id="UP000663882"/>
    </source>
</evidence>
<dbReference type="Gene3D" id="3.40.50.2000">
    <property type="entry name" value="Glycogen Phosphorylase B"/>
    <property type="match status" value="2"/>
</dbReference>
<evidence type="ECO:0000313" key="1">
    <source>
        <dbReference type="EMBL" id="CAF1226875.1"/>
    </source>
</evidence>
<sequence length="169" mass="19623">MNIFYYREKLNELRSSINLPPLKLNYYQMIQATMKKPMITATIYSKHLIARLTYWQENDHMVDSILDEDHHNFEPSPSLLDFFDKWKNEKIIFVGLGSMMGAMLGNNDQIQFLNNIQAALENNNYGLTTEYVLTCIVNIKSLFHLNKQLIIEEQPNKVGPAYGINAANF</sequence>
<reference evidence="1" key="1">
    <citation type="submission" date="2021-02" db="EMBL/GenBank/DDBJ databases">
        <authorList>
            <person name="Nowell W R."/>
        </authorList>
    </citation>
    <scope>NUCLEOTIDE SEQUENCE</scope>
</reference>
<accession>A0A814Y9V5</accession>
<gene>
    <name evidence="1" type="ORF">RFH988_LOCUS25953</name>
</gene>
<dbReference type="SUPFAM" id="SSF53756">
    <property type="entry name" value="UDP-Glycosyltransferase/glycogen phosphorylase"/>
    <property type="match status" value="1"/>
</dbReference>